<evidence type="ECO:0000313" key="2">
    <source>
        <dbReference type="Proteomes" id="UP001055811"/>
    </source>
</evidence>
<name>A0ACB9E3I4_CICIN</name>
<dbReference type="Proteomes" id="UP001055811">
    <property type="component" value="Linkage Group LG04"/>
</dbReference>
<reference evidence="2" key="1">
    <citation type="journal article" date="2022" name="Mol. Ecol. Resour.">
        <title>The genomes of chicory, endive, great burdock and yacon provide insights into Asteraceae palaeo-polyploidization history and plant inulin production.</title>
        <authorList>
            <person name="Fan W."/>
            <person name="Wang S."/>
            <person name="Wang H."/>
            <person name="Wang A."/>
            <person name="Jiang F."/>
            <person name="Liu H."/>
            <person name="Zhao H."/>
            <person name="Xu D."/>
            <person name="Zhang Y."/>
        </authorList>
    </citation>
    <scope>NUCLEOTIDE SEQUENCE [LARGE SCALE GENOMIC DNA]</scope>
    <source>
        <strain evidence="2">cv. Punajuju</strain>
    </source>
</reference>
<sequence>MGTCTSCYSRSTATNAATAKLILLDGQLREYSSPMKVFLVAPLLDNLGDDQCSFICNADEMNFGEYLTAMTGEEELRPSQLYFQLPASWLKRRLAAEDMASLAVKAGRALMIGGAGKVRCWFCVKRVDPLLFSDGDEVLTSSWSRVGGGGGDGSYDGNHSHGGGRVGGGRRGGGKGPMSTRLAKITEE</sequence>
<dbReference type="EMBL" id="CM042012">
    <property type="protein sequence ID" value="KAI3753235.1"/>
    <property type="molecule type" value="Genomic_DNA"/>
</dbReference>
<keyword evidence="2" id="KW-1185">Reference proteome</keyword>
<reference evidence="1 2" key="2">
    <citation type="journal article" date="2022" name="Mol. Ecol. Resour.">
        <title>The genomes of chicory, endive, great burdock and yacon provide insights into Asteraceae paleo-polyploidization history and plant inulin production.</title>
        <authorList>
            <person name="Fan W."/>
            <person name="Wang S."/>
            <person name="Wang H."/>
            <person name="Wang A."/>
            <person name="Jiang F."/>
            <person name="Liu H."/>
            <person name="Zhao H."/>
            <person name="Xu D."/>
            <person name="Zhang Y."/>
        </authorList>
    </citation>
    <scope>NUCLEOTIDE SEQUENCE [LARGE SCALE GENOMIC DNA]</scope>
    <source>
        <strain evidence="2">cv. Punajuju</strain>
        <tissue evidence="1">Leaves</tissue>
    </source>
</reference>
<protein>
    <submittedName>
        <fullName evidence="1">Uncharacterized protein</fullName>
    </submittedName>
</protein>
<comment type="caution">
    <text evidence="1">The sequence shown here is derived from an EMBL/GenBank/DDBJ whole genome shotgun (WGS) entry which is preliminary data.</text>
</comment>
<organism evidence="1 2">
    <name type="scientific">Cichorium intybus</name>
    <name type="common">Chicory</name>
    <dbReference type="NCBI Taxonomy" id="13427"/>
    <lineage>
        <taxon>Eukaryota</taxon>
        <taxon>Viridiplantae</taxon>
        <taxon>Streptophyta</taxon>
        <taxon>Embryophyta</taxon>
        <taxon>Tracheophyta</taxon>
        <taxon>Spermatophyta</taxon>
        <taxon>Magnoliopsida</taxon>
        <taxon>eudicotyledons</taxon>
        <taxon>Gunneridae</taxon>
        <taxon>Pentapetalae</taxon>
        <taxon>asterids</taxon>
        <taxon>campanulids</taxon>
        <taxon>Asterales</taxon>
        <taxon>Asteraceae</taxon>
        <taxon>Cichorioideae</taxon>
        <taxon>Cichorieae</taxon>
        <taxon>Cichoriinae</taxon>
        <taxon>Cichorium</taxon>
    </lineage>
</organism>
<gene>
    <name evidence="1" type="ORF">L2E82_25281</name>
</gene>
<proteinExistence type="predicted"/>
<accession>A0ACB9E3I4</accession>
<evidence type="ECO:0000313" key="1">
    <source>
        <dbReference type="EMBL" id="KAI3753235.1"/>
    </source>
</evidence>